<proteinExistence type="predicted"/>
<gene>
    <name evidence="1" type="ORF">DIW82_05210</name>
</gene>
<evidence type="ECO:0000313" key="1">
    <source>
        <dbReference type="EMBL" id="HCT14198.1"/>
    </source>
</evidence>
<organism evidence="1 2">
    <name type="scientific">Corynebacterium nuruki</name>
    <dbReference type="NCBI Taxonomy" id="1032851"/>
    <lineage>
        <taxon>Bacteria</taxon>
        <taxon>Bacillati</taxon>
        <taxon>Actinomycetota</taxon>
        <taxon>Actinomycetes</taxon>
        <taxon>Mycobacteriales</taxon>
        <taxon>Corynebacteriaceae</taxon>
        <taxon>Corynebacterium</taxon>
    </lineage>
</organism>
<name>A0A3D4SY41_9CORY</name>
<dbReference type="EMBL" id="DQID01000143">
    <property type="protein sequence ID" value="HCT14198.1"/>
    <property type="molecule type" value="Genomic_DNA"/>
</dbReference>
<comment type="caution">
    <text evidence="1">The sequence shown here is derived from an EMBL/GenBank/DDBJ whole genome shotgun (WGS) entry which is preliminary data.</text>
</comment>
<evidence type="ECO:0000313" key="2">
    <source>
        <dbReference type="Proteomes" id="UP000261739"/>
    </source>
</evidence>
<protein>
    <submittedName>
        <fullName evidence="1">Uncharacterized protein</fullName>
    </submittedName>
</protein>
<reference evidence="1 2" key="1">
    <citation type="journal article" date="2018" name="Nat. Biotechnol.">
        <title>A standardized bacterial taxonomy based on genome phylogeny substantially revises the tree of life.</title>
        <authorList>
            <person name="Parks D.H."/>
            <person name="Chuvochina M."/>
            <person name="Waite D.W."/>
            <person name="Rinke C."/>
            <person name="Skarshewski A."/>
            <person name="Chaumeil P.A."/>
            <person name="Hugenholtz P."/>
        </authorList>
    </citation>
    <scope>NUCLEOTIDE SEQUENCE [LARGE SCALE GENOMIC DNA]</scope>
    <source>
        <strain evidence="1">UBA11247</strain>
    </source>
</reference>
<dbReference type="Proteomes" id="UP000261739">
    <property type="component" value="Unassembled WGS sequence"/>
</dbReference>
<sequence length="62" mass="6383">MAIMNDPDMDLLIALEEADLDWVSQLIALRKVESLSVVSIPPAGTPPSCTVKATAGSSVGSA</sequence>
<dbReference type="AlphaFoldDB" id="A0A3D4SY41"/>
<accession>A0A3D4SY41</accession>